<proteinExistence type="predicted"/>
<dbReference type="GO" id="GO:0000160">
    <property type="term" value="P:phosphorelay signal transduction system"/>
    <property type="evidence" value="ECO:0007669"/>
    <property type="project" value="InterPro"/>
</dbReference>
<feature type="modified residue" description="4-aspartylphosphate" evidence="2">
    <location>
        <position position="24"/>
    </location>
</feature>
<accession>A0A520LQU5</accession>
<dbReference type="PANTHER" id="PTHR44591:SF3">
    <property type="entry name" value="RESPONSE REGULATORY DOMAIN-CONTAINING PROTEIN"/>
    <property type="match status" value="1"/>
</dbReference>
<dbReference type="Proteomes" id="UP000319023">
    <property type="component" value="Unassembled WGS sequence"/>
</dbReference>
<dbReference type="Gene3D" id="3.40.50.2300">
    <property type="match status" value="1"/>
</dbReference>
<dbReference type="InterPro" id="IPR050595">
    <property type="entry name" value="Bact_response_regulator"/>
</dbReference>
<evidence type="ECO:0000259" key="3">
    <source>
        <dbReference type="PROSITE" id="PS50110"/>
    </source>
</evidence>
<dbReference type="AlphaFoldDB" id="A0A520LQU5"/>
<dbReference type="EMBL" id="SHBN01000055">
    <property type="protein sequence ID" value="RZO10550.1"/>
    <property type="molecule type" value="Genomic_DNA"/>
</dbReference>
<dbReference type="InterPro" id="IPR001789">
    <property type="entry name" value="Sig_transdc_resp-reg_receiver"/>
</dbReference>
<dbReference type="SUPFAM" id="SSF52172">
    <property type="entry name" value="CheY-like"/>
    <property type="match status" value="1"/>
</dbReference>
<gene>
    <name evidence="4" type="ORF">EVB01_02970</name>
</gene>
<keyword evidence="1 2" id="KW-0597">Phosphoprotein</keyword>
<dbReference type="PANTHER" id="PTHR44591">
    <property type="entry name" value="STRESS RESPONSE REGULATOR PROTEIN 1"/>
    <property type="match status" value="1"/>
</dbReference>
<feature type="non-terminal residue" evidence="4">
    <location>
        <position position="1"/>
    </location>
</feature>
<comment type="caution">
    <text evidence="4">The sequence shown here is derived from an EMBL/GenBank/DDBJ whole genome shotgun (WGS) entry which is preliminary data.</text>
</comment>
<evidence type="ECO:0000313" key="4">
    <source>
        <dbReference type="EMBL" id="RZO10550.1"/>
    </source>
</evidence>
<sequence>PIDARDGKEGLERTKDEPALIILDLEMPRMDGFEFLDNYIKDVPEEKRAPVLVFSGKDLTDVQEDLLKERVIGLVKKDDVSMDKLSQMIQGIVKS</sequence>
<protein>
    <submittedName>
        <fullName evidence="4">Response regulator</fullName>
    </submittedName>
</protein>
<evidence type="ECO:0000256" key="1">
    <source>
        <dbReference type="ARBA" id="ARBA00022553"/>
    </source>
</evidence>
<evidence type="ECO:0000313" key="5">
    <source>
        <dbReference type="Proteomes" id="UP000319023"/>
    </source>
</evidence>
<feature type="domain" description="Response regulatory" evidence="3">
    <location>
        <begin position="1"/>
        <end position="93"/>
    </location>
</feature>
<dbReference type="InterPro" id="IPR011006">
    <property type="entry name" value="CheY-like_superfamily"/>
</dbReference>
<name>A0A520LQU5_9GAMM</name>
<reference evidence="4 5" key="1">
    <citation type="submission" date="2019-02" db="EMBL/GenBank/DDBJ databases">
        <title>Prokaryotic population dynamics and viral predation in marine succession experiment using metagenomics: the confinement effect.</title>
        <authorList>
            <person name="Haro-Moreno J.M."/>
            <person name="Rodriguez-Valera F."/>
            <person name="Lopez-Perez M."/>
        </authorList>
    </citation>
    <scope>NUCLEOTIDE SEQUENCE [LARGE SCALE GENOMIC DNA]</scope>
    <source>
        <strain evidence="4">MED-G168</strain>
    </source>
</reference>
<dbReference type="Pfam" id="PF00072">
    <property type="entry name" value="Response_reg"/>
    <property type="match status" value="1"/>
</dbReference>
<evidence type="ECO:0000256" key="2">
    <source>
        <dbReference type="PROSITE-ProRule" id="PRU00169"/>
    </source>
</evidence>
<dbReference type="PROSITE" id="PS50110">
    <property type="entry name" value="RESPONSE_REGULATORY"/>
    <property type="match status" value="1"/>
</dbReference>
<organism evidence="4 5">
    <name type="scientific">SAR86 cluster bacterium</name>
    <dbReference type="NCBI Taxonomy" id="2030880"/>
    <lineage>
        <taxon>Bacteria</taxon>
        <taxon>Pseudomonadati</taxon>
        <taxon>Pseudomonadota</taxon>
        <taxon>Gammaproteobacteria</taxon>
        <taxon>SAR86 cluster</taxon>
    </lineage>
</organism>